<dbReference type="GO" id="GO:0005525">
    <property type="term" value="F:GTP binding"/>
    <property type="evidence" value="ECO:0007669"/>
    <property type="project" value="UniProtKB-KW"/>
</dbReference>
<evidence type="ECO:0000313" key="4">
    <source>
        <dbReference type="Proteomes" id="UP000516314"/>
    </source>
</evidence>
<reference evidence="3 4" key="1">
    <citation type="submission" date="2020-09" db="EMBL/GenBank/DDBJ databases">
        <authorList>
            <person name="Ashkenazy H."/>
        </authorList>
    </citation>
    <scope>NUCLEOTIDE SEQUENCE [LARGE SCALE GENOMIC DNA]</scope>
    <source>
        <strain evidence="4">cv. Cdm-0</strain>
    </source>
</reference>
<evidence type="ECO:0000313" key="3">
    <source>
        <dbReference type="EMBL" id="CAD5327276.1"/>
    </source>
</evidence>
<dbReference type="AlphaFoldDB" id="A0A7G2F178"/>
<dbReference type="Proteomes" id="UP000516314">
    <property type="component" value="Chromosome 4"/>
</dbReference>
<evidence type="ECO:0000256" key="2">
    <source>
        <dbReference type="ARBA" id="ARBA00023134"/>
    </source>
</evidence>
<dbReference type="Gene3D" id="2.40.30.10">
    <property type="entry name" value="Translation factors"/>
    <property type="match status" value="1"/>
</dbReference>
<dbReference type="PANTHER" id="PTHR43381:SF20">
    <property type="entry name" value="TRANSLATION INITIATION FACTOR IF-2, MITOCHONDRIAL"/>
    <property type="match status" value="1"/>
</dbReference>
<protein>
    <submittedName>
        <fullName evidence="3">(thale cress) hypothetical protein</fullName>
    </submittedName>
</protein>
<proteinExistence type="predicted"/>
<dbReference type="EMBL" id="LR881469">
    <property type="protein sequence ID" value="CAD5327276.1"/>
    <property type="molecule type" value="Genomic_DNA"/>
</dbReference>
<gene>
    <name evidence="3" type="ORF">AT9943_LOCUS14985</name>
</gene>
<dbReference type="InterPro" id="IPR015760">
    <property type="entry name" value="TIF_IF2"/>
</dbReference>
<dbReference type="SUPFAM" id="SSF52156">
    <property type="entry name" value="Initiation factor IF2/eIF5b, domain 3"/>
    <property type="match status" value="1"/>
</dbReference>
<dbReference type="Gene3D" id="3.40.50.10050">
    <property type="entry name" value="Translation initiation factor IF- 2, domain 3"/>
    <property type="match status" value="1"/>
</dbReference>
<sequence>MVIVAYCFVNLPIVYIVDRSCGACIVGFNVKGGSTGNLSAAQGSVKVFHHRVIYHLLEDIGNLIVEKAPGVSEMEVSGEAEVLSIFKILGKRRTEEDGVNIAGCKVMDGRVCRSGLMHESASTYPTIHHFATCDVYSIFFGSSLS</sequence>
<keyword evidence="1" id="KW-0547">Nucleotide-binding</keyword>
<accession>A0A7G2F178</accession>
<dbReference type="PANTHER" id="PTHR43381">
    <property type="entry name" value="TRANSLATION INITIATION FACTOR IF-2-RELATED"/>
    <property type="match status" value="1"/>
</dbReference>
<organism evidence="3 4">
    <name type="scientific">Arabidopsis thaliana</name>
    <name type="common">Mouse-ear cress</name>
    <dbReference type="NCBI Taxonomy" id="3702"/>
    <lineage>
        <taxon>Eukaryota</taxon>
        <taxon>Viridiplantae</taxon>
        <taxon>Streptophyta</taxon>
        <taxon>Embryophyta</taxon>
        <taxon>Tracheophyta</taxon>
        <taxon>Spermatophyta</taxon>
        <taxon>Magnoliopsida</taxon>
        <taxon>eudicotyledons</taxon>
        <taxon>Gunneridae</taxon>
        <taxon>Pentapetalae</taxon>
        <taxon>rosids</taxon>
        <taxon>malvids</taxon>
        <taxon>Brassicales</taxon>
        <taxon>Brassicaceae</taxon>
        <taxon>Camelineae</taxon>
        <taxon>Arabidopsis</taxon>
    </lineage>
</organism>
<name>A0A7G2F178_ARATH</name>
<evidence type="ECO:0000256" key="1">
    <source>
        <dbReference type="ARBA" id="ARBA00022741"/>
    </source>
</evidence>
<dbReference type="InterPro" id="IPR036925">
    <property type="entry name" value="TIF_IF2_dom3_sf"/>
</dbReference>
<keyword evidence="2" id="KW-0342">GTP-binding</keyword>